<organism evidence="1 2">
    <name type="scientific">Nocardia farcinica (strain IFM 10152)</name>
    <dbReference type="NCBI Taxonomy" id="247156"/>
    <lineage>
        <taxon>Bacteria</taxon>
        <taxon>Bacillati</taxon>
        <taxon>Actinomycetota</taxon>
        <taxon>Actinomycetes</taxon>
        <taxon>Mycobacteriales</taxon>
        <taxon>Nocardiaceae</taxon>
        <taxon>Nocardia</taxon>
    </lineage>
</organism>
<reference evidence="1 2" key="1">
    <citation type="journal article" date="2004" name="Proc. Natl. Acad. Sci. U.S.A.">
        <title>The complete genomic sequence of Nocardia farcinica IFM 10152.</title>
        <authorList>
            <person name="Ishikawa J."/>
            <person name="Yamashita A."/>
            <person name="Mikami Y."/>
            <person name="Hoshino Y."/>
            <person name="Kurita H."/>
            <person name="Hotta K."/>
            <person name="Shiba T."/>
            <person name="Hattori M."/>
        </authorList>
    </citation>
    <scope>NUCLEOTIDE SEQUENCE [LARGE SCALE GENOMIC DNA]</scope>
    <source>
        <strain evidence="1 2">IFM 10152</strain>
    </source>
</reference>
<dbReference type="HOGENOM" id="CLU_2437868_0_0_11"/>
<sequence>MLVGCSQFADTRRKRIHPRSVVDGLDQHPVSVAQVVDLDHCEHLRPTGADQHLVTFPVRHRPRLSLHLRAPRSSQRCWTSGALFVVLAVC</sequence>
<protein>
    <submittedName>
        <fullName evidence="1">Uncharacterized protein</fullName>
    </submittedName>
</protein>
<accession>Q5YSU2</accession>
<evidence type="ECO:0000313" key="1">
    <source>
        <dbReference type="EMBL" id="BAD58749.1"/>
    </source>
</evidence>
<evidence type="ECO:0000313" key="2">
    <source>
        <dbReference type="Proteomes" id="UP000006820"/>
    </source>
</evidence>
<proteinExistence type="predicted"/>
<dbReference type="Proteomes" id="UP000006820">
    <property type="component" value="Chromosome"/>
</dbReference>
<dbReference type="EMBL" id="AP006618">
    <property type="protein sequence ID" value="BAD58749.1"/>
    <property type="molecule type" value="Genomic_DNA"/>
</dbReference>
<dbReference type="KEGG" id="nfa:NFA_39010"/>
<name>Q5YSU2_NOCFA</name>
<dbReference type="AlphaFoldDB" id="Q5YSU2"/>
<dbReference type="STRING" id="247156.NFA_39010"/>
<gene>
    <name evidence="1" type="ordered locus">NFA_39010</name>
</gene>
<keyword evidence="2" id="KW-1185">Reference proteome</keyword>